<dbReference type="PANTHER" id="PTHR33593:SF2">
    <property type="entry name" value="ANKYRIN REPEAT_KH DOMAIN PROTEIN (DUF1442)"/>
    <property type="match status" value="1"/>
</dbReference>
<accession>A0A453LFS5</accession>
<evidence type="ECO:0000313" key="2">
    <source>
        <dbReference type="Proteomes" id="UP000015105"/>
    </source>
</evidence>
<name>A0A453LFS5_AEGTS</name>
<reference evidence="1" key="5">
    <citation type="journal article" date="2021" name="G3 (Bethesda)">
        <title>Aegilops tauschii genome assembly Aet v5.0 features greater sequence contiguity and improved annotation.</title>
        <authorList>
            <person name="Wang L."/>
            <person name="Zhu T."/>
            <person name="Rodriguez J.C."/>
            <person name="Deal K.R."/>
            <person name="Dubcovsky J."/>
            <person name="McGuire P.E."/>
            <person name="Lux T."/>
            <person name="Spannagl M."/>
            <person name="Mayer K.F.X."/>
            <person name="Baldrich P."/>
            <person name="Meyers B.C."/>
            <person name="Huo N."/>
            <person name="Gu Y.Q."/>
            <person name="Zhou H."/>
            <person name="Devos K.M."/>
            <person name="Bennetzen J.L."/>
            <person name="Unver T."/>
            <person name="Budak H."/>
            <person name="Gulick P.J."/>
            <person name="Galiba G."/>
            <person name="Kalapos B."/>
            <person name="Nelson D.R."/>
            <person name="Li P."/>
            <person name="You F.M."/>
            <person name="Luo M.C."/>
            <person name="Dvorak J."/>
        </authorList>
    </citation>
    <scope>NUCLEOTIDE SEQUENCE [LARGE SCALE GENOMIC DNA]</scope>
    <source>
        <strain evidence="1">cv. AL8/78</strain>
    </source>
</reference>
<dbReference type="EnsemblPlants" id="AET5Gv20747000.1">
    <property type="protein sequence ID" value="AET5Gv20747000.1"/>
    <property type="gene ID" value="AET5Gv20747000"/>
</dbReference>
<reference evidence="2" key="1">
    <citation type="journal article" date="2014" name="Science">
        <title>Ancient hybridizations among the ancestral genomes of bread wheat.</title>
        <authorList>
            <consortium name="International Wheat Genome Sequencing Consortium,"/>
            <person name="Marcussen T."/>
            <person name="Sandve S.R."/>
            <person name="Heier L."/>
            <person name="Spannagl M."/>
            <person name="Pfeifer M."/>
            <person name="Jakobsen K.S."/>
            <person name="Wulff B.B."/>
            <person name="Steuernagel B."/>
            <person name="Mayer K.F."/>
            <person name="Olsen O.A."/>
        </authorList>
    </citation>
    <scope>NUCLEOTIDE SEQUENCE [LARGE SCALE GENOMIC DNA]</scope>
    <source>
        <strain evidence="2">cv. AL8/78</strain>
    </source>
</reference>
<dbReference type="PANTHER" id="PTHR33593">
    <property type="entry name" value="DUF1442 FAMILY PROTEIN"/>
    <property type="match status" value="1"/>
</dbReference>
<protein>
    <submittedName>
        <fullName evidence="1">Uncharacterized protein</fullName>
    </submittedName>
</protein>
<dbReference type="STRING" id="200361.A0A453LFS5"/>
<organism evidence="1 2">
    <name type="scientific">Aegilops tauschii subsp. strangulata</name>
    <name type="common">Goatgrass</name>
    <dbReference type="NCBI Taxonomy" id="200361"/>
    <lineage>
        <taxon>Eukaryota</taxon>
        <taxon>Viridiplantae</taxon>
        <taxon>Streptophyta</taxon>
        <taxon>Embryophyta</taxon>
        <taxon>Tracheophyta</taxon>
        <taxon>Spermatophyta</taxon>
        <taxon>Magnoliopsida</taxon>
        <taxon>Liliopsida</taxon>
        <taxon>Poales</taxon>
        <taxon>Poaceae</taxon>
        <taxon>BOP clade</taxon>
        <taxon>Pooideae</taxon>
        <taxon>Triticodae</taxon>
        <taxon>Triticeae</taxon>
        <taxon>Triticinae</taxon>
        <taxon>Aegilops</taxon>
    </lineage>
</organism>
<dbReference type="Proteomes" id="UP000015105">
    <property type="component" value="Chromosome 5D"/>
</dbReference>
<dbReference type="Gramene" id="AET5Gv20747000.1">
    <property type="protein sequence ID" value="AET5Gv20747000.1"/>
    <property type="gene ID" value="AET5Gv20747000"/>
</dbReference>
<reference evidence="1" key="3">
    <citation type="journal article" date="2017" name="Nature">
        <title>Genome sequence of the progenitor of the wheat D genome Aegilops tauschii.</title>
        <authorList>
            <person name="Luo M.C."/>
            <person name="Gu Y.Q."/>
            <person name="Puiu D."/>
            <person name="Wang H."/>
            <person name="Twardziok S.O."/>
            <person name="Deal K.R."/>
            <person name="Huo N."/>
            <person name="Zhu T."/>
            <person name="Wang L."/>
            <person name="Wang Y."/>
            <person name="McGuire P.E."/>
            <person name="Liu S."/>
            <person name="Long H."/>
            <person name="Ramasamy R.K."/>
            <person name="Rodriguez J.C."/>
            <person name="Van S.L."/>
            <person name="Yuan L."/>
            <person name="Wang Z."/>
            <person name="Xia Z."/>
            <person name="Xiao L."/>
            <person name="Anderson O.D."/>
            <person name="Ouyang S."/>
            <person name="Liang Y."/>
            <person name="Zimin A.V."/>
            <person name="Pertea G."/>
            <person name="Qi P."/>
            <person name="Bennetzen J.L."/>
            <person name="Dai X."/>
            <person name="Dawson M.W."/>
            <person name="Muller H.G."/>
            <person name="Kugler K."/>
            <person name="Rivarola-Duarte L."/>
            <person name="Spannagl M."/>
            <person name="Mayer K.F.X."/>
            <person name="Lu F.H."/>
            <person name="Bevan M.W."/>
            <person name="Leroy P."/>
            <person name="Li P."/>
            <person name="You F.M."/>
            <person name="Sun Q."/>
            <person name="Liu Z."/>
            <person name="Lyons E."/>
            <person name="Wicker T."/>
            <person name="Salzberg S.L."/>
            <person name="Devos K.M."/>
            <person name="Dvorak J."/>
        </authorList>
    </citation>
    <scope>NUCLEOTIDE SEQUENCE [LARGE SCALE GENOMIC DNA]</scope>
    <source>
        <strain evidence="1">cv. AL8/78</strain>
    </source>
</reference>
<proteinExistence type="predicted"/>
<reference evidence="2" key="2">
    <citation type="journal article" date="2017" name="Nat. Plants">
        <title>The Aegilops tauschii genome reveals multiple impacts of transposons.</title>
        <authorList>
            <person name="Zhao G."/>
            <person name="Zou C."/>
            <person name="Li K."/>
            <person name="Wang K."/>
            <person name="Li T."/>
            <person name="Gao L."/>
            <person name="Zhang X."/>
            <person name="Wang H."/>
            <person name="Yang Z."/>
            <person name="Liu X."/>
            <person name="Jiang W."/>
            <person name="Mao L."/>
            <person name="Kong X."/>
            <person name="Jiao Y."/>
            <person name="Jia J."/>
        </authorList>
    </citation>
    <scope>NUCLEOTIDE SEQUENCE [LARGE SCALE GENOMIC DNA]</scope>
    <source>
        <strain evidence="2">cv. AL8/78</strain>
    </source>
</reference>
<reference evidence="1" key="4">
    <citation type="submission" date="2019-03" db="UniProtKB">
        <authorList>
            <consortium name="EnsemblPlants"/>
        </authorList>
    </citation>
    <scope>IDENTIFICATION</scope>
</reference>
<dbReference type="InterPro" id="IPR009902">
    <property type="entry name" value="DUF1442"/>
</dbReference>
<dbReference type="AlphaFoldDB" id="A0A453LFS5"/>
<keyword evidence="2" id="KW-1185">Reference proteome</keyword>
<sequence length="275" mass="29425">KTCDVLFNPPHPALPPDRSAVVNAYELIGVHIYYLQCTVCRAPTLSSLASYSSLSPKPKVFFSTKRVREREAEMKLVWCPETASQAFIAGVSALSESEHSPAGSAGVAELVSAMVGGWNAQLVVEAPEVSATDSATTSLALAAAAQRTGGRYARVLADADRVMAGLDGVDFLVVDARRRDATAVLAAARPGARGMVVVRHGDGRRRGTKALEASMAAGTRIVRSVYLPVDKGVEVLHVGVGKGPSIQARRSPRVSSRWIRHVDQETGEEHLFRRQ</sequence>
<evidence type="ECO:0000313" key="1">
    <source>
        <dbReference type="EnsemblPlants" id="AET5Gv20747000.1"/>
    </source>
</evidence>
<dbReference type="Pfam" id="PF07279">
    <property type="entry name" value="DUF1442"/>
    <property type="match status" value="1"/>
</dbReference>